<protein>
    <recommendedName>
        <fullName evidence="4">Glycerophosphoryl diester phosphodiesterase membrane domain-containing protein</fullName>
    </recommendedName>
</protein>
<dbReference type="AlphaFoldDB" id="A0A4Q5LA85"/>
<keyword evidence="1" id="KW-1133">Transmembrane helix</keyword>
<evidence type="ECO:0000313" key="3">
    <source>
        <dbReference type="Proteomes" id="UP000294155"/>
    </source>
</evidence>
<organism evidence="2 3">
    <name type="scientific">Hymenobacter persicinus</name>
    <dbReference type="NCBI Taxonomy" id="2025506"/>
    <lineage>
        <taxon>Bacteria</taxon>
        <taxon>Pseudomonadati</taxon>
        <taxon>Bacteroidota</taxon>
        <taxon>Cytophagia</taxon>
        <taxon>Cytophagales</taxon>
        <taxon>Hymenobacteraceae</taxon>
        <taxon>Hymenobacter</taxon>
    </lineage>
</organism>
<keyword evidence="1" id="KW-0472">Membrane</keyword>
<sequence length="344" mass="38142">MAHLPFTRPSDFMRERDFGRKIEASFDFVRAHFRPLGASLLYIVLPLFLLQGIASGLLQARLGGFLVSWRASMIRGKANSAESLQQFSDMMSSPEYWVAVVGSLFSFTLLTLTVYGYLVLRLEKTDPTEPVTVREVWALVRSRFWGALASFFGLALVMIVAVLGMATVLGLLSYLLQGNPALVFFVIFALYIGMAYIMVVLSLFFIVQLRERTGFFATIARCFSLVWGKWWSTFGLIVVMLLLLVMLIVVVYGLTSLISSPFAATPTQSPTALARVLSVVAACLNSVAMLALYPLLFLALAFQYFNLVERKEGHGLYALVDSIGGQPESAATPQSFRPEDEGEY</sequence>
<dbReference type="OrthoDB" id="1049480at2"/>
<gene>
    <name evidence="2" type="ORF">EWM57_15655</name>
</gene>
<evidence type="ECO:0000313" key="2">
    <source>
        <dbReference type="EMBL" id="RYU78002.1"/>
    </source>
</evidence>
<feature type="transmembrane region" description="Helical" evidence="1">
    <location>
        <begin position="151"/>
        <end position="176"/>
    </location>
</feature>
<dbReference type="Proteomes" id="UP000294155">
    <property type="component" value="Unassembled WGS sequence"/>
</dbReference>
<comment type="caution">
    <text evidence="2">The sequence shown here is derived from an EMBL/GenBank/DDBJ whole genome shotgun (WGS) entry which is preliminary data.</text>
</comment>
<feature type="transmembrane region" description="Helical" evidence="1">
    <location>
        <begin position="182"/>
        <end position="209"/>
    </location>
</feature>
<dbReference type="EMBL" id="SEWE01000037">
    <property type="protein sequence ID" value="RYU78002.1"/>
    <property type="molecule type" value="Genomic_DNA"/>
</dbReference>
<proteinExistence type="predicted"/>
<dbReference type="RefSeq" id="WP_129922098.1">
    <property type="nucleotide sequence ID" value="NZ_SEWE01000037.1"/>
</dbReference>
<reference evidence="2 3" key="1">
    <citation type="submission" date="2019-02" db="EMBL/GenBank/DDBJ databases">
        <title>Bacterial novel species isolated from soil.</title>
        <authorList>
            <person name="Jung H.-Y."/>
        </authorList>
    </citation>
    <scope>NUCLEOTIDE SEQUENCE [LARGE SCALE GENOMIC DNA]</scope>
    <source>
        <strain evidence="2 3">1-3-3-3</strain>
    </source>
</reference>
<feature type="transmembrane region" description="Helical" evidence="1">
    <location>
        <begin position="40"/>
        <end position="60"/>
    </location>
</feature>
<keyword evidence="1" id="KW-0812">Transmembrane</keyword>
<keyword evidence="3" id="KW-1185">Reference proteome</keyword>
<evidence type="ECO:0008006" key="4">
    <source>
        <dbReference type="Google" id="ProtNLM"/>
    </source>
</evidence>
<feature type="transmembrane region" description="Helical" evidence="1">
    <location>
        <begin position="230"/>
        <end position="252"/>
    </location>
</feature>
<feature type="transmembrane region" description="Helical" evidence="1">
    <location>
        <begin position="272"/>
        <end position="302"/>
    </location>
</feature>
<evidence type="ECO:0000256" key="1">
    <source>
        <dbReference type="SAM" id="Phobius"/>
    </source>
</evidence>
<feature type="transmembrane region" description="Helical" evidence="1">
    <location>
        <begin position="96"/>
        <end position="120"/>
    </location>
</feature>
<name>A0A4Q5LA85_9BACT</name>
<accession>A0A4Q5LA85</accession>